<feature type="domain" description="Reverse transcriptase Ty1/copia-type" evidence="2">
    <location>
        <begin position="110"/>
        <end position="353"/>
    </location>
</feature>
<accession>A0A151SJF9</accession>
<evidence type="ECO:0000313" key="4">
    <source>
        <dbReference type="Proteomes" id="UP000075243"/>
    </source>
</evidence>
<dbReference type="InterPro" id="IPR013103">
    <property type="entry name" value="RVT_2"/>
</dbReference>
<organism evidence="3 4">
    <name type="scientific">Cajanus cajan</name>
    <name type="common">Pigeon pea</name>
    <name type="synonym">Cajanus indicus</name>
    <dbReference type="NCBI Taxonomy" id="3821"/>
    <lineage>
        <taxon>Eukaryota</taxon>
        <taxon>Viridiplantae</taxon>
        <taxon>Streptophyta</taxon>
        <taxon>Embryophyta</taxon>
        <taxon>Tracheophyta</taxon>
        <taxon>Spermatophyta</taxon>
        <taxon>Magnoliopsida</taxon>
        <taxon>eudicotyledons</taxon>
        <taxon>Gunneridae</taxon>
        <taxon>Pentapetalae</taxon>
        <taxon>rosids</taxon>
        <taxon>fabids</taxon>
        <taxon>Fabales</taxon>
        <taxon>Fabaceae</taxon>
        <taxon>Papilionoideae</taxon>
        <taxon>50 kb inversion clade</taxon>
        <taxon>NPAAA clade</taxon>
        <taxon>indigoferoid/millettioid clade</taxon>
        <taxon>Phaseoleae</taxon>
        <taxon>Cajanus</taxon>
    </lineage>
</organism>
<dbReference type="SUPFAM" id="SSF56672">
    <property type="entry name" value="DNA/RNA polymerases"/>
    <property type="match status" value="1"/>
</dbReference>
<reference evidence="3 4" key="1">
    <citation type="journal article" date="2012" name="Nat. Biotechnol.">
        <title>Draft genome sequence of pigeonpea (Cajanus cajan), an orphan legume crop of resource-poor farmers.</title>
        <authorList>
            <person name="Varshney R.K."/>
            <person name="Chen W."/>
            <person name="Li Y."/>
            <person name="Bharti A.K."/>
            <person name="Saxena R.K."/>
            <person name="Schlueter J.A."/>
            <person name="Donoghue M.T."/>
            <person name="Azam S."/>
            <person name="Fan G."/>
            <person name="Whaley A.M."/>
            <person name="Farmer A.D."/>
            <person name="Sheridan J."/>
            <person name="Iwata A."/>
            <person name="Tuteja R."/>
            <person name="Penmetsa R.V."/>
            <person name="Wu W."/>
            <person name="Upadhyaya H.D."/>
            <person name="Yang S.P."/>
            <person name="Shah T."/>
            <person name="Saxena K.B."/>
            <person name="Michael T."/>
            <person name="McCombie W.R."/>
            <person name="Yang B."/>
            <person name="Zhang G."/>
            <person name="Yang H."/>
            <person name="Wang J."/>
            <person name="Spillane C."/>
            <person name="Cook D.R."/>
            <person name="May G.D."/>
            <person name="Xu X."/>
            <person name="Jackson S.A."/>
        </authorList>
    </citation>
    <scope>NUCLEOTIDE SEQUENCE [LARGE SCALE GENOMIC DNA]</scope>
    <source>
        <strain evidence="4">cv. Asha</strain>
    </source>
</reference>
<keyword evidence="4" id="KW-1185">Reference proteome</keyword>
<evidence type="ECO:0000313" key="3">
    <source>
        <dbReference type="EMBL" id="KYP54918.1"/>
    </source>
</evidence>
<evidence type="ECO:0000259" key="2">
    <source>
        <dbReference type="Pfam" id="PF07727"/>
    </source>
</evidence>
<dbReference type="Proteomes" id="UP000075243">
    <property type="component" value="Chromosome 11"/>
</dbReference>
<proteinExistence type="predicted"/>
<evidence type="ECO:0000256" key="1">
    <source>
        <dbReference type="SAM" id="MobiDB-lite"/>
    </source>
</evidence>
<dbReference type="AlphaFoldDB" id="A0A151SJF9"/>
<dbReference type="CDD" id="cd09272">
    <property type="entry name" value="RNase_HI_RT_Ty1"/>
    <property type="match status" value="1"/>
</dbReference>
<name>A0A151SJF9_CAJCA</name>
<protein>
    <submittedName>
        <fullName evidence="3">Retrovirus-related Pol polyprotein from transposon TNT 1-94</fullName>
    </submittedName>
</protein>
<feature type="region of interest" description="Disordered" evidence="1">
    <location>
        <begin position="1"/>
        <end position="26"/>
    </location>
</feature>
<dbReference type="OMA" id="YVINGEC"/>
<sequence length="471" mass="53085">MPNQSVTTPRPAHSPQQPPPLPLRRSQRIPFSPTYLKDFHCNFLTSSPQLSKGISHPLSSVINYNTLSSSHLHYVLSLSTHEEPKFYHQAVKSQEWVVAMKAEIDALTANNTWTIVDLTSGKHPIGCKWVYKIKYRSDGSVERYKARLVAKGFTQTEGLDYFETFAPVAKLTTVRLLLAVASSQTWFLHQLDVNNAFLHGDLEEEVYMTIPQGVVCSKPNQVCKLHKSLYGLKQASRQWYNKLSTCLLSFGYKHSPHDHSLFTKTANGLFTALLIYVDDLILAGTDIYEINSVKQHLHDSFRIKDLGPLKYFLGLEIARSSTGITVSHRKYALDILSDSGFLASKPVPSPMVKTLKLHNDDNDLCANPGEYRQLVGRLLYLTNTRPDISYAVQQLSQFMAAPTTAHLKAFHRILRYIKGKPGQGLFYPASFPLQLKAFSDSDWAACIDTRKSISGYCIFLGNSLISWRSKK</sequence>
<dbReference type="PANTHER" id="PTHR11439:SF498">
    <property type="entry name" value="DNAK FAMILY PROTEIN"/>
    <property type="match status" value="1"/>
</dbReference>
<dbReference type="Gramene" id="C.cajan_01090.t">
    <property type="protein sequence ID" value="C.cajan_01090.t.cds1"/>
    <property type="gene ID" value="C.cajan_01090"/>
</dbReference>
<dbReference type="PANTHER" id="PTHR11439">
    <property type="entry name" value="GAG-POL-RELATED RETROTRANSPOSON"/>
    <property type="match status" value="1"/>
</dbReference>
<gene>
    <name evidence="3" type="ORF">KK1_001119</name>
</gene>
<dbReference type="EMBL" id="CM003613">
    <property type="protein sequence ID" value="KYP54918.1"/>
    <property type="molecule type" value="Genomic_DNA"/>
</dbReference>
<dbReference type="InterPro" id="IPR043502">
    <property type="entry name" value="DNA/RNA_pol_sf"/>
</dbReference>
<dbReference type="Pfam" id="PF07727">
    <property type="entry name" value="RVT_2"/>
    <property type="match status" value="1"/>
</dbReference>